<keyword evidence="5 9" id="KW-0653">Protein transport</keyword>
<feature type="domain" description="Protein export membrane protein SecD/SecF C-terminal" evidence="12">
    <location>
        <begin position="545"/>
        <end position="728"/>
    </location>
</feature>
<comment type="function">
    <text evidence="9">Part of the Sec protein translocase complex. Interacts with the SecYEG preprotein conducting channel. SecDF uses the proton motive force (PMF) to complete protein translocation after the ATP-dependent function of SecA.</text>
</comment>
<evidence type="ECO:0000313" key="16">
    <source>
        <dbReference type="Proteomes" id="UP000614047"/>
    </source>
</evidence>
<feature type="region of interest" description="Disordered" evidence="11">
    <location>
        <begin position="113"/>
        <end position="132"/>
    </location>
</feature>
<dbReference type="Gene3D" id="3.30.70.3400">
    <property type="match status" value="1"/>
</dbReference>
<comment type="subunit">
    <text evidence="10">Forms a complex with SecD. Part of the essential Sec protein translocation apparatus which comprises SecA, SecYEG and auxiliary proteins SecDF. Other proteins may also be involved.</text>
</comment>
<evidence type="ECO:0000256" key="4">
    <source>
        <dbReference type="ARBA" id="ARBA00022692"/>
    </source>
</evidence>
<comment type="similarity">
    <text evidence="9">Belongs to the SecD/SecF family. SecD subfamily.</text>
</comment>
<dbReference type="Pfam" id="PF02355">
    <property type="entry name" value="SecD_SecF_C"/>
    <property type="match status" value="2"/>
</dbReference>
<evidence type="ECO:0000259" key="12">
    <source>
        <dbReference type="Pfam" id="PF02355"/>
    </source>
</evidence>
<dbReference type="Gene3D" id="3.30.1360.200">
    <property type="match status" value="1"/>
</dbReference>
<feature type="transmembrane region" description="Helical" evidence="9">
    <location>
        <begin position="294"/>
        <end position="316"/>
    </location>
</feature>
<dbReference type="AlphaFoldDB" id="A0A931GI79"/>
<proteinExistence type="inferred from homology"/>
<dbReference type="Pfam" id="PF22599">
    <property type="entry name" value="SecDF_P1_head"/>
    <property type="match status" value="1"/>
</dbReference>
<protein>
    <recommendedName>
        <fullName evidence="9 10">Multifunctional fusion protein</fullName>
    </recommendedName>
    <domain>
        <recommendedName>
            <fullName evidence="9">Protein translocase subunit SecD</fullName>
        </recommendedName>
    </domain>
    <domain>
        <recommendedName>
            <fullName evidence="10">Protein-export membrane protein SecF</fullName>
        </recommendedName>
    </domain>
</protein>
<dbReference type="GO" id="GO:0065002">
    <property type="term" value="P:intracellular protein transmembrane transport"/>
    <property type="evidence" value="ECO:0007669"/>
    <property type="project" value="UniProtKB-UniRule"/>
</dbReference>
<comment type="subcellular location">
    <subcellularLocation>
        <location evidence="1 9">Cell membrane</location>
        <topology evidence="1 9">Multi-pass membrane protein</topology>
    </subcellularLocation>
</comment>
<keyword evidence="3 9" id="KW-1003">Cell membrane</keyword>
<feature type="transmembrane region" description="Helical" evidence="9">
    <location>
        <begin position="598"/>
        <end position="619"/>
    </location>
</feature>
<dbReference type="PANTHER" id="PTHR30081">
    <property type="entry name" value="PROTEIN-EXPORT MEMBRANE PROTEIN SEC"/>
    <property type="match status" value="1"/>
</dbReference>
<evidence type="ECO:0000256" key="6">
    <source>
        <dbReference type="ARBA" id="ARBA00022989"/>
    </source>
</evidence>
<feature type="transmembrane region" description="Helical" evidence="9">
    <location>
        <begin position="625"/>
        <end position="646"/>
    </location>
</feature>
<dbReference type="InterPro" id="IPR048631">
    <property type="entry name" value="SecD_1st"/>
</dbReference>
<dbReference type="PANTHER" id="PTHR30081:SF1">
    <property type="entry name" value="PROTEIN TRANSLOCASE SUBUNIT SECD"/>
    <property type="match status" value="1"/>
</dbReference>
<feature type="region of interest" description="Disordered" evidence="11">
    <location>
        <begin position="732"/>
        <end position="756"/>
    </location>
</feature>
<keyword evidence="16" id="KW-1185">Reference proteome</keyword>
<dbReference type="EMBL" id="JADOUA010000001">
    <property type="protein sequence ID" value="MBG6088055.1"/>
    <property type="molecule type" value="Genomic_DNA"/>
</dbReference>
<dbReference type="GO" id="GO:0005886">
    <property type="term" value="C:plasma membrane"/>
    <property type="evidence" value="ECO:0007669"/>
    <property type="project" value="UniProtKB-SubCell"/>
</dbReference>
<dbReference type="NCBIfam" id="TIGR00916">
    <property type="entry name" value="2A0604s01"/>
    <property type="match status" value="2"/>
</dbReference>
<dbReference type="GO" id="GO:0006605">
    <property type="term" value="P:protein targeting"/>
    <property type="evidence" value="ECO:0007669"/>
    <property type="project" value="UniProtKB-UniRule"/>
</dbReference>
<feature type="transmembrane region" description="Helical" evidence="9">
    <location>
        <begin position="701"/>
        <end position="727"/>
    </location>
</feature>
<feature type="transmembrane region" description="Helical" evidence="9">
    <location>
        <begin position="322"/>
        <end position="341"/>
    </location>
</feature>
<feature type="domain" description="Protein translocase subunit SecDF P1" evidence="13">
    <location>
        <begin position="58"/>
        <end position="115"/>
    </location>
</feature>
<dbReference type="NCBIfam" id="TIGR00966">
    <property type="entry name" value="transloc_SecF"/>
    <property type="match status" value="1"/>
</dbReference>
<evidence type="ECO:0000256" key="8">
    <source>
        <dbReference type="ARBA" id="ARBA00023136"/>
    </source>
</evidence>
<dbReference type="HAMAP" id="MF_01463_B">
    <property type="entry name" value="SecD_B"/>
    <property type="match status" value="1"/>
</dbReference>
<dbReference type="Pfam" id="PF21760">
    <property type="entry name" value="SecD_1st"/>
    <property type="match status" value="1"/>
</dbReference>
<feature type="domain" description="SecDF P1 head subdomain" evidence="14">
    <location>
        <begin position="126"/>
        <end position="248"/>
    </location>
</feature>
<evidence type="ECO:0000259" key="14">
    <source>
        <dbReference type="Pfam" id="PF22599"/>
    </source>
</evidence>
<feature type="transmembrane region" description="Helical" evidence="9">
    <location>
        <begin position="395"/>
        <end position="418"/>
    </location>
</feature>
<dbReference type="InterPro" id="IPR005791">
    <property type="entry name" value="SecD"/>
</dbReference>
<dbReference type="RefSeq" id="WP_197010833.1">
    <property type="nucleotide sequence ID" value="NZ_BAABES010000008.1"/>
</dbReference>
<evidence type="ECO:0000256" key="11">
    <source>
        <dbReference type="SAM" id="MobiDB-lite"/>
    </source>
</evidence>
<evidence type="ECO:0000259" key="13">
    <source>
        <dbReference type="Pfam" id="PF21760"/>
    </source>
</evidence>
<feature type="transmembrane region" description="Helical" evidence="9">
    <location>
        <begin position="677"/>
        <end position="695"/>
    </location>
</feature>
<dbReference type="HAMAP" id="MF_01464_B">
    <property type="entry name" value="SecF_B"/>
    <property type="match status" value="1"/>
</dbReference>
<comment type="caution">
    <text evidence="9">Lacks conserved residue(s) required for the propagation of feature annotation.</text>
</comment>
<feature type="transmembrane region" description="Helical" evidence="9">
    <location>
        <begin position="574"/>
        <end position="591"/>
    </location>
</feature>
<organism evidence="15 16">
    <name type="scientific">Actinomadura viridis</name>
    <dbReference type="NCBI Taxonomy" id="58110"/>
    <lineage>
        <taxon>Bacteria</taxon>
        <taxon>Bacillati</taxon>
        <taxon>Actinomycetota</taxon>
        <taxon>Actinomycetes</taxon>
        <taxon>Streptosporangiales</taxon>
        <taxon>Thermomonosporaceae</taxon>
        <taxon>Actinomadura</taxon>
    </lineage>
</organism>
<evidence type="ECO:0000256" key="10">
    <source>
        <dbReference type="HAMAP-Rule" id="MF_01464"/>
    </source>
</evidence>
<comment type="subunit">
    <text evidence="9">Forms a complex with SecF. Part of the essential Sec protein translocation apparatus which comprises SecA, SecYEG and auxiliary proteins SecDF. Other proteins may also be involved.</text>
</comment>
<dbReference type="InterPro" id="IPR055344">
    <property type="entry name" value="SecD_SecF_C_bact"/>
</dbReference>
<feature type="transmembrane region" description="Helical" evidence="9">
    <location>
        <begin position="367"/>
        <end position="389"/>
    </location>
</feature>
<comment type="caution">
    <text evidence="15">The sequence shown here is derived from an EMBL/GenBank/DDBJ whole genome shotgun (WGS) entry which is preliminary data.</text>
</comment>
<dbReference type="Proteomes" id="UP000614047">
    <property type="component" value="Unassembled WGS sequence"/>
</dbReference>
<dbReference type="GO" id="GO:0043952">
    <property type="term" value="P:protein transport by the Sec complex"/>
    <property type="evidence" value="ECO:0007669"/>
    <property type="project" value="UniProtKB-UniRule"/>
</dbReference>
<keyword evidence="7 9" id="KW-0811">Translocation</keyword>
<dbReference type="InterPro" id="IPR022645">
    <property type="entry name" value="SecD/SecF_bac"/>
</dbReference>
<reference evidence="15" key="1">
    <citation type="submission" date="2020-11" db="EMBL/GenBank/DDBJ databases">
        <title>Sequencing the genomes of 1000 actinobacteria strains.</title>
        <authorList>
            <person name="Klenk H.-P."/>
        </authorList>
    </citation>
    <scope>NUCLEOTIDE SEQUENCE</scope>
    <source>
        <strain evidence="15">DSM 43175</strain>
    </source>
</reference>
<feature type="transmembrane region" description="Helical" evidence="9">
    <location>
        <begin position="460"/>
        <end position="478"/>
    </location>
</feature>
<feature type="transmembrane region" description="Helical" evidence="9">
    <location>
        <begin position="269"/>
        <end position="289"/>
    </location>
</feature>
<evidence type="ECO:0000256" key="3">
    <source>
        <dbReference type="ARBA" id="ARBA00022475"/>
    </source>
</evidence>
<dbReference type="InterPro" id="IPR054384">
    <property type="entry name" value="SecDF_P1_head"/>
</dbReference>
<dbReference type="InterPro" id="IPR005665">
    <property type="entry name" value="SecF_bac"/>
</dbReference>
<keyword evidence="8 9" id="KW-0472">Membrane</keyword>
<comment type="similarity">
    <text evidence="10">Belongs to the SecD/SecF family. SecF subfamily.</text>
</comment>
<sequence>MTRANVVRALLALAVLATSLFFALSKPARLGLDLRGGTQMVLETRDSPTVKAGRESTDRAKEVLQRRVDALGVAESSLTRSGDRRIIVELPDVQDPTQAAQVVGRTAQLTAHPVRTNDGKPKQGEQVLPDESGQPVLIGPAALTGDGIGSADATYDQQNMAGWLVTIKFRGGGGAAWEKVTAKAACGAGDDRRVAIVLDGKVISSPAVTQDVACGIGITGGSTQITGDFTPTEAKELAALVQGGSLPVPVEIIEQRVVGPTLGDAAIKASAQAAIIGVLLTGLFIIAVYRLVGLLATVALACYALISYAALVAIGATLTLPGLAGFVLAIGMAIDANVLAFERAREEYAAAPRRGVRGALATGFDKAWSAIADSNITTLLAAGLLFFLASGPVRGFGVTLSIGVLGSMISAMLLSRVLTESVVARRAVSRRPGLTGLGSIGRVRRVLEKRRPDVMRRRRLWLGISALAVVLAVTGIFVRGLNFGVEFTGGRLVEYSTSRPVNIDSARAALADAGFPRAVVQTSGTDDISVRTEKLTNEQEKSIRDALAEEGGQVTKQRDELIGPSLGEELRTKALIALAVALLAQLAYLAIRFRWTFGASAVTAMFHDVIVVTGVFAWLGKPIDGVFLAALLTVIGYSVNDSVVVFDRVRELWGARPKAPFAEVANLGAVQTVPRTVNTGMGALFILAALALLGGDSLTDFAIALLIGIVVGTYSSVFVATPLAVVFERRAKAPPPRPKTGSRPAARQPGDSGAVV</sequence>
<evidence type="ECO:0000256" key="9">
    <source>
        <dbReference type="HAMAP-Rule" id="MF_01463"/>
    </source>
</evidence>
<dbReference type="GO" id="GO:0015450">
    <property type="term" value="F:protein-transporting ATPase activity"/>
    <property type="evidence" value="ECO:0007669"/>
    <property type="project" value="InterPro"/>
</dbReference>
<keyword evidence="2 9" id="KW-0813">Transport</keyword>
<gene>
    <name evidence="10" type="primary">secF</name>
    <name evidence="9" type="synonym">secD</name>
    <name evidence="15" type="ORF">IW256_002168</name>
</gene>
<dbReference type="InterPro" id="IPR022813">
    <property type="entry name" value="SecD/SecF_arch_bac"/>
</dbReference>
<evidence type="ECO:0000256" key="5">
    <source>
        <dbReference type="ARBA" id="ARBA00022927"/>
    </source>
</evidence>
<evidence type="ECO:0000313" key="15">
    <source>
        <dbReference type="EMBL" id="MBG6088055.1"/>
    </source>
</evidence>
<dbReference type="InterPro" id="IPR022646">
    <property type="entry name" value="SecD/SecF_CS"/>
</dbReference>
<evidence type="ECO:0000256" key="1">
    <source>
        <dbReference type="ARBA" id="ARBA00004651"/>
    </source>
</evidence>
<dbReference type="NCBIfam" id="TIGR01129">
    <property type="entry name" value="secD"/>
    <property type="match status" value="1"/>
</dbReference>
<dbReference type="NCBIfam" id="NF009583">
    <property type="entry name" value="PRK13024.1-3"/>
    <property type="match status" value="1"/>
</dbReference>
<evidence type="ECO:0000256" key="2">
    <source>
        <dbReference type="ARBA" id="ARBA00022448"/>
    </source>
</evidence>
<evidence type="ECO:0000256" key="7">
    <source>
        <dbReference type="ARBA" id="ARBA00023010"/>
    </source>
</evidence>
<dbReference type="SUPFAM" id="SSF82866">
    <property type="entry name" value="Multidrug efflux transporter AcrB transmembrane domain"/>
    <property type="match status" value="2"/>
</dbReference>
<keyword evidence="6 9" id="KW-1133">Transmembrane helix</keyword>
<dbReference type="InterPro" id="IPR048634">
    <property type="entry name" value="SecD_SecF_C"/>
</dbReference>
<dbReference type="Gene3D" id="1.20.1640.10">
    <property type="entry name" value="Multidrug efflux transporter AcrB transmembrane domain"/>
    <property type="match status" value="2"/>
</dbReference>
<dbReference type="Pfam" id="PF07549">
    <property type="entry name" value="Sec_GG"/>
    <property type="match status" value="2"/>
</dbReference>
<name>A0A931GI79_9ACTN</name>
<dbReference type="PRINTS" id="PR01755">
    <property type="entry name" value="SECFTRNLCASE"/>
</dbReference>
<accession>A0A931GI79</accession>
<feature type="domain" description="Protein export membrane protein SecD/SecF C-terminal" evidence="12">
    <location>
        <begin position="250"/>
        <end position="418"/>
    </location>
</feature>
<keyword evidence="4 9" id="KW-0812">Transmembrane</keyword>